<dbReference type="Proteomes" id="UP000307756">
    <property type="component" value="Unassembled WGS sequence"/>
</dbReference>
<comment type="caution">
    <text evidence="2">The sequence shown here is derived from an EMBL/GenBank/DDBJ whole genome shotgun (WGS) entry which is preliminary data.</text>
</comment>
<protein>
    <recommendedName>
        <fullName evidence="4">PRK06770 family protein</fullName>
    </recommendedName>
</protein>
<dbReference type="OrthoDB" id="1932566at2"/>
<evidence type="ECO:0000313" key="2">
    <source>
        <dbReference type="EMBL" id="TKC13791.1"/>
    </source>
</evidence>
<keyword evidence="1" id="KW-0472">Membrane</keyword>
<dbReference type="AlphaFoldDB" id="A0A4U1CZR7"/>
<keyword evidence="1" id="KW-0812">Transmembrane</keyword>
<dbReference type="EMBL" id="SWBM01000013">
    <property type="protein sequence ID" value="TKC13791.1"/>
    <property type="molecule type" value="Genomic_DNA"/>
</dbReference>
<evidence type="ECO:0008006" key="4">
    <source>
        <dbReference type="Google" id="ProtNLM"/>
    </source>
</evidence>
<evidence type="ECO:0000256" key="1">
    <source>
        <dbReference type="SAM" id="Phobius"/>
    </source>
</evidence>
<name>A0A4U1CZR7_9BACI</name>
<gene>
    <name evidence="2" type="ORF">FA727_23100</name>
</gene>
<proteinExistence type="predicted"/>
<organism evidence="2 3">
    <name type="scientific">Robertmurraya kyonggiensis</name>
    <dbReference type="NCBI Taxonomy" id="1037680"/>
    <lineage>
        <taxon>Bacteria</taxon>
        <taxon>Bacillati</taxon>
        <taxon>Bacillota</taxon>
        <taxon>Bacilli</taxon>
        <taxon>Bacillales</taxon>
        <taxon>Bacillaceae</taxon>
        <taxon>Robertmurraya</taxon>
    </lineage>
</organism>
<keyword evidence="1" id="KW-1133">Transmembrane helix</keyword>
<evidence type="ECO:0000313" key="3">
    <source>
        <dbReference type="Proteomes" id="UP000307756"/>
    </source>
</evidence>
<reference evidence="2 3" key="1">
    <citation type="journal article" date="2011" name="J. Microbiol.">
        <title>Bacillus kyonggiensis sp. nov., isolated from soil of a lettuce field.</title>
        <authorList>
            <person name="Dong K."/>
            <person name="Lee S."/>
        </authorList>
    </citation>
    <scope>NUCLEOTIDE SEQUENCE [LARGE SCALE GENOMIC DNA]</scope>
    <source>
        <strain evidence="2 3">NB22</strain>
    </source>
</reference>
<dbReference type="InterPro" id="IPR046208">
    <property type="entry name" value="DUF6241"/>
</dbReference>
<keyword evidence="3" id="KW-1185">Reference proteome</keyword>
<accession>A0A4U1CZR7</accession>
<sequence length="176" mass="20223">MKKFIFIMVGSISIAIILGIVAFFTYKSLSKDSVQIQETTSQNVVDGEKVIEIIETDGEPVEEELPMDMSEEAIKDAIHGMSHQKVRAEEKWGFIPLTAERVKRLKTIVEKNRDKYEYASIYLDILERWGNNDFSQVDHDHNQIWDLQNGTIGKATGILSTEEEKAFIEEHFDIEQ</sequence>
<feature type="transmembrane region" description="Helical" evidence="1">
    <location>
        <begin position="6"/>
        <end position="26"/>
    </location>
</feature>
<dbReference type="RefSeq" id="WP_136833816.1">
    <property type="nucleotide sequence ID" value="NZ_SWBM01000013.1"/>
</dbReference>
<dbReference type="Pfam" id="PF19754">
    <property type="entry name" value="DUF6241"/>
    <property type="match status" value="1"/>
</dbReference>